<dbReference type="AlphaFoldDB" id="A0A914S869"/>
<evidence type="ECO:0000313" key="5">
    <source>
        <dbReference type="Proteomes" id="UP000887564"/>
    </source>
</evidence>
<organism evidence="5 6">
    <name type="scientific">Parascaris equorum</name>
    <name type="common">Equine roundworm</name>
    <dbReference type="NCBI Taxonomy" id="6256"/>
    <lineage>
        <taxon>Eukaryota</taxon>
        <taxon>Metazoa</taxon>
        <taxon>Ecdysozoa</taxon>
        <taxon>Nematoda</taxon>
        <taxon>Chromadorea</taxon>
        <taxon>Rhabditida</taxon>
        <taxon>Spirurina</taxon>
        <taxon>Ascaridomorpha</taxon>
        <taxon>Ascaridoidea</taxon>
        <taxon>Ascarididae</taxon>
        <taxon>Parascaris</taxon>
    </lineage>
</organism>
<protein>
    <submittedName>
        <fullName evidence="6">Ig-like domain-containing protein</fullName>
    </submittedName>
</protein>
<feature type="domain" description="Ig-like" evidence="4">
    <location>
        <begin position="1"/>
        <end position="188"/>
    </location>
</feature>
<evidence type="ECO:0000256" key="1">
    <source>
        <dbReference type="ARBA" id="ARBA00022737"/>
    </source>
</evidence>
<evidence type="ECO:0000259" key="4">
    <source>
        <dbReference type="PROSITE" id="PS50835"/>
    </source>
</evidence>
<feature type="domain" description="Ig-like" evidence="4">
    <location>
        <begin position="313"/>
        <end position="374"/>
    </location>
</feature>
<proteinExistence type="predicted"/>
<dbReference type="SUPFAM" id="SSF48726">
    <property type="entry name" value="Immunoglobulin"/>
    <property type="match status" value="3"/>
</dbReference>
<sequence>LKLLDASKSHSGSSQFLHLRLEVIYLTCQSAARVPYVDAGSIDNFRFFHPQESAKATLENFDDNDGTFVHPCPFLKWDGSGTGLKKPVVPLTELDFVVHRLAPFGEDVGISKKSSSTAAREVAILITMRNQTVLRSATDEMLKSFSTFVCFATDTVLTVIETRSSDSGIYVCVATNEAGTTQQAFTLEVLAPCFVPLLFIDPTVAPRIVATSPNESVVPVNNPFSLKCGVRGYPFPEIIWTIDDKPVEAELGGGFSIGPPFVTKEGLKTINSTEGDPSLLDGAPISSSPNVEISDGGTQLKIHSSKLHDEVPPRITEKPRRIIVKSGQPAELWCEAVGIPQPQIRWLKDDVALPQNVVITYKSQLAAPKTSRLC</sequence>
<reference evidence="6" key="1">
    <citation type="submission" date="2022-11" db="UniProtKB">
        <authorList>
            <consortium name="WormBaseParasite"/>
        </authorList>
    </citation>
    <scope>IDENTIFICATION</scope>
</reference>
<keyword evidence="3" id="KW-0393">Immunoglobulin domain</keyword>
<dbReference type="InterPro" id="IPR036179">
    <property type="entry name" value="Ig-like_dom_sf"/>
</dbReference>
<dbReference type="InterPro" id="IPR013783">
    <property type="entry name" value="Ig-like_fold"/>
</dbReference>
<dbReference type="Proteomes" id="UP000887564">
    <property type="component" value="Unplaced"/>
</dbReference>
<dbReference type="PROSITE" id="PS50835">
    <property type="entry name" value="IG_LIKE"/>
    <property type="match status" value="3"/>
</dbReference>
<evidence type="ECO:0000256" key="2">
    <source>
        <dbReference type="ARBA" id="ARBA00023157"/>
    </source>
</evidence>
<dbReference type="Pfam" id="PF13927">
    <property type="entry name" value="Ig_3"/>
    <property type="match status" value="1"/>
</dbReference>
<accession>A0A914S869</accession>
<evidence type="ECO:0000313" key="6">
    <source>
        <dbReference type="WBParaSite" id="PEQ_0001038601-mRNA-1"/>
    </source>
</evidence>
<keyword evidence="5" id="KW-1185">Reference proteome</keyword>
<dbReference type="Pfam" id="PF07679">
    <property type="entry name" value="I-set"/>
    <property type="match status" value="1"/>
</dbReference>
<dbReference type="PANTHER" id="PTHR12231">
    <property type="entry name" value="CTX-RELATED TYPE I TRANSMEMBRANE PROTEIN"/>
    <property type="match status" value="1"/>
</dbReference>
<dbReference type="WBParaSite" id="PEQ_0001038601-mRNA-1">
    <property type="protein sequence ID" value="PEQ_0001038601-mRNA-1"/>
    <property type="gene ID" value="PEQ_0001038601"/>
</dbReference>
<keyword evidence="2" id="KW-1015">Disulfide bond</keyword>
<dbReference type="PANTHER" id="PTHR12231:SF253">
    <property type="entry name" value="DPR-INTERACTING PROTEIN ETA, ISOFORM B-RELATED"/>
    <property type="match status" value="1"/>
</dbReference>
<dbReference type="InterPro" id="IPR007110">
    <property type="entry name" value="Ig-like_dom"/>
</dbReference>
<keyword evidence="1" id="KW-0677">Repeat</keyword>
<dbReference type="Gene3D" id="2.60.40.10">
    <property type="entry name" value="Immunoglobulins"/>
    <property type="match status" value="3"/>
</dbReference>
<dbReference type="InterPro" id="IPR013098">
    <property type="entry name" value="Ig_I-set"/>
</dbReference>
<evidence type="ECO:0000256" key="3">
    <source>
        <dbReference type="ARBA" id="ARBA00023319"/>
    </source>
</evidence>
<feature type="domain" description="Ig-like" evidence="4">
    <location>
        <begin position="206"/>
        <end position="240"/>
    </location>
</feature>
<name>A0A914S869_PAREQ</name>
<dbReference type="InterPro" id="IPR051170">
    <property type="entry name" value="Neural/epithelial_adhesion"/>
</dbReference>